<dbReference type="InterPro" id="IPR017865">
    <property type="entry name" value="F-actin_cap_asu_CS"/>
</dbReference>
<dbReference type="PROSITE" id="PS00748">
    <property type="entry name" value="F_ACTIN_CAPPING_A_1"/>
    <property type="match status" value="1"/>
</dbReference>
<comment type="similarity">
    <text evidence="1 6">Belongs to the F-actin-capping protein alpha subunit family.</text>
</comment>
<comment type="subunit">
    <text evidence="6">Heterodimer of an alpha and a beta subunit.</text>
</comment>
<dbReference type="GO" id="GO:0051016">
    <property type="term" value="P:barbed-end actin filament capping"/>
    <property type="evidence" value="ECO:0007669"/>
    <property type="project" value="UniProtKB-UniRule"/>
</dbReference>
<dbReference type="PANTHER" id="PTHR10653:SF0">
    <property type="entry name" value="F-ACTIN-CAPPING PROTEIN SUBUNIT ALPHA"/>
    <property type="match status" value="1"/>
</dbReference>
<keyword evidence="8" id="KW-1185">Reference proteome</keyword>
<comment type="caution">
    <text evidence="7">The sequence shown here is derived from an EMBL/GenBank/DDBJ whole genome shotgun (WGS) entry which is preliminary data.</text>
</comment>
<evidence type="ECO:0000256" key="5">
    <source>
        <dbReference type="ARBA" id="ARBA00025389"/>
    </source>
</evidence>
<dbReference type="Gene3D" id="3.90.1150.210">
    <property type="entry name" value="F-actin capping protein, beta subunit"/>
    <property type="match status" value="1"/>
</dbReference>
<dbReference type="GO" id="GO:0051015">
    <property type="term" value="F:actin filament binding"/>
    <property type="evidence" value="ECO:0007669"/>
    <property type="project" value="TreeGrafter"/>
</dbReference>
<sequence>MDELNVEEKLKIVSGFLLESPPGEINDVYNGMLTFSSSSAYGILMGDDEEFDRGIKQALRQYNTEQYVTATLPGQETKVIVSKFGQIEEDLYLDPKSQQTFKFDHLLHTVTDVQPYTVDETTEHLRSTIETAISDYITDHYPDGVSTVYYTDGTYTVAIVDDKFNPQNLWNGKWRSTWVISPDSDELKGTIKVNVHYYEDGNVQLNSSKEIEITASASSEDPAERAAAYVKSINKAEEDYQSALNESYLDLSENTFKGLRRALPLTRHKIDWDKVLNYKIGQELATKATIE</sequence>
<evidence type="ECO:0000256" key="1">
    <source>
        <dbReference type="ARBA" id="ARBA00010479"/>
    </source>
</evidence>
<proteinExistence type="inferred from homology"/>
<dbReference type="AlphaFoldDB" id="A0A9N8YK34"/>
<dbReference type="GO" id="GO:0008290">
    <property type="term" value="C:F-actin capping protein complex"/>
    <property type="evidence" value="ECO:0007669"/>
    <property type="project" value="UniProtKB-UniRule"/>
</dbReference>
<protein>
    <recommendedName>
        <fullName evidence="2 6">F-actin-capping protein subunit alpha</fullName>
    </recommendedName>
</protein>
<dbReference type="Pfam" id="PF01267">
    <property type="entry name" value="F-actin_cap_A"/>
    <property type="match status" value="1"/>
</dbReference>
<dbReference type="InterPro" id="IPR042489">
    <property type="entry name" value="CapZ_alpha_1"/>
</dbReference>
<dbReference type="InterPro" id="IPR042276">
    <property type="entry name" value="CapZ_alpha/beta_2"/>
</dbReference>
<evidence type="ECO:0000256" key="2">
    <source>
        <dbReference type="ARBA" id="ARBA00014038"/>
    </source>
</evidence>
<dbReference type="SUPFAM" id="SSF90096">
    <property type="entry name" value="Subunits of heterodimeric actin filament capping protein Capz"/>
    <property type="match status" value="1"/>
</dbReference>
<dbReference type="OrthoDB" id="340550at2759"/>
<evidence type="ECO:0000256" key="6">
    <source>
        <dbReference type="RuleBase" id="RU365077"/>
    </source>
</evidence>
<evidence type="ECO:0000313" key="8">
    <source>
        <dbReference type="Proteomes" id="UP000789342"/>
    </source>
</evidence>
<keyword evidence="4 6" id="KW-0009">Actin-binding</keyword>
<dbReference type="FunFam" id="3.90.1150.210:FF:000003">
    <property type="entry name" value="F-actin-capping protein subunit alpha"/>
    <property type="match status" value="1"/>
</dbReference>
<dbReference type="GO" id="GO:0030036">
    <property type="term" value="P:actin cytoskeleton organization"/>
    <property type="evidence" value="ECO:0007669"/>
    <property type="project" value="TreeGrafter"/>
</dbReference>
<evidence type="ECO:0000256" key="4">
    <source>
        <dbReference type="ARBA" id="ARBA00023203"/>
    </source>
</evidence>
<dbReference type="EMBL" id="CAJVPV010000008">
    <property type="protein sequence ID" value="CAG8437746.1"/>
    <property type="molecule type" value="Genomic_DNA"/>
</dbReference>
<keyword evidence="3 6" id="KW-0117">Actin capping</keyword>
<dbReference type="GO" id="GO:0030863">
    <property type="term" value="C:cortical cytoskeleton"/>
    <property type="evidence" value="ECO:0007669"/>
    <property type="project" value="TreeGrafter"/>
</dbReference>
<evidence type="ECO:0000256" key="3">
    <source>
        <dbReference type="ARBA" id="ARBA00022467"/>
    </source>
</evidence>
<dbReference type="PRINTS" id="PR00191">
    <property type="entry name" value="FACTINCAPA"/>
</dbReference>
<comment type="function">
    <text evidence="5 6">F-actin-capping proteins bind in a Ca(2+)-independent manner to the fast growing ends of actin filaments (barbed end) thereby blocking the exchange of subunits at these ends. Unlike other capping proteins (such as gelsolin and severin), these proteins do not sever actin filaments.</text>
</comment>
<dbReference type="Gene3D" id="3.30.1140.60">
    <property type="entry name" value="F-actin capping protein, alpha subunit"/>
    <property type="match status" value="1"/>
</dbReference>
<dbReference type="Proteomes" id="UP000789342">
    <property type="component" value="Unassembled WGS sequence"/>
</dbReference>
<reference evidence="7" key="1">
    <citation type="submission" date="2021-06" db="EMBL/GenBank/DDBJ databases">
        <authorList>
            <person name="Kallberg Y."/>
            <person name="Tangrot J."/>
            <person name="Rosling A."/>
        </authorList>
    </citation>
    <scope>NUCLEOTIDE SEQUENCE</scope>
    <source>
        <strain evidence="7">CL551</strain>
    </source>
</reference>
<dbReference type="InterPro" id="IPR037282">
    <property type="entry name" value="CapZ_alpha/beta"/>
</dbReference>
<dbReference type="InterPro" id="IPR002189">
    <property type="entry name" value="CapZ_alpha"/>
</dbReference>
<accession>A0A9N8YK34</accession>
<name>A0A9N8YK34_9GLOM</name>
<dbReference type="PANTHER" id="PTHR10653">
    <property type="entry name" value="F-ACTIN-CAPPING PROTEIN SUBUNIT ALPHA"/>
    <property type="match status" value="1"/>
</dbReference>
<organism evidence="7 8">
    <name type="scientific">Acaulospora morrowiae</name>
    <dbReference type="NCBI Taxonomy" id="94023"/>
    <lineage>
        <taxon>Eukaryota</taxon>
        <taxon>Fungi</taxon>
        <taxon>Fungi incertae sedis</taxon>
        <taxon>Mucoromycota</taxon>
        <taxon>Glomeromycotina</taxon>
        <taxon>Glomeromycetes</taxon>
        <taxon>Diversisporales</taxon>
        <taxon>Acaulosporaceae</taxon>
        <taxon>Acaulospora</taxon>
    </lineage>
</organism>
<gene>
    <name evidence="7" type="ORF">AMORRO_LOCUS38</name>
</gene>
<evidence type="ECO:0000313" key="7">
    <source>
        <dbReference type="EMBL" id="CAG8437746.1"/>
    </source>
</evidence>